<protein>
    <submittedName>
        <fullName evidence="2">Uncharacterized protein</fullName>
    </submittedName>
</protein>
<evidence type="ECO:0000313" key="2">
    <source>
        <dbReference type="EMBL" id="KWS07132.1"/>
    </source>
</evidence>
<name>A0A120AI34_9GAMM</name>
<comment type="caution">
    <text evidence="2">The sequence shown here is derived from an EMBL/GenBank/DDBJ whole genome shotgun (WGS) entry which is preliminary data.</text>
</comment>
<sequence length="38" mass="3937">MAGLCQRIGHARRAANRQDRHEAGGMTSVAGGGPAYGR</sequence>
<reference evidence="2 3" key="1">
    <citation type="journal article" date="2014" name="Genome Announc.">
        <title>Draft Genome Sequence of Lysobacter capsici AZ78, a Bacterium Antagonistic to Plant-Pathogenic Oomycetes.</title>
        <authorList>
            <person name="Puopolo G."/>
            <person name="Sonego P."/>
            <person name="Engelen K."/>
            <person name="Pertot I."/>
        </authorList>
    </citation>
    <scope>NUCLEOTIDE SEQUENCE [LARGE SCALE GENOMIC DNA]</scope>
    <source>
        <strain evidence="2 3">AZ78</strain>
    </source>
</reference>
<feature type="region of interest" description="Disordered" evidence="1">
    <location>
        <begin position="1"/>
        <end position="38"/>
    </location>
</feature>
<dbReference type="Proteomes" id="UP000023435">
    <property type="component" value="Unassembled WGS sequence"/>
</dbReference>
<evidence type="ECO:0000313" key="3">
    <source>
        <dbReference type="Proteomes" id="UP000023435"/>
    </source>
</evidence>
<accession>A0A120AI34</accession>
<evidence type="ECO:0000256" key="1">
    <source>
        <dbReference type="SAM" id="MobiDB-lite"/>
    </source>
</evidence>
<dbReference type="EMBL" id="JAJA02000001">
    <property type="protein sequence ID" value="KWS07132.1"/>
    <property type="molecule type" value="Genomic_DNA"/>
</dbReference>
<dbReference type="AlphaFoldDB" id="A0A120AI34"/>
<proteinExistence type="predicted"/>
<gene>
    <name evidence="2" type="ORF">AZ78_4692</name>
</gene>
<keyword evidence="3" id="KW-1185">Reference proteome</keyword>
<organism evidence="2 3">
    <name type="scientific">Lysobacter capsici AZ78</name>
    <dbReference type="NCBI Taxonomy" id="1444315"/>
    <lineage>
        <taxon>Bacteria</taxon>
        <taxon>Pseudomonadati</taxon>
        <taxon>Pseudomonadota</taxon>
        <taxon>Gammaproteobacteria</taxon>
        <taxon>Lysobacterales</taxon>
        <taxon>Lysobacteraceae</taxon>
        <taxon>Lysobacter</taxon>
    </lineage>
</organism>